<dbReference type="GO" id="GO:0002161">
    <property type="term" value="F:aminoacyl-tRNA deacylase activity"/>
    <property type="evidence" value="ECO:0007669"/>
    <property type="project" value="InterPro"/>
</dbReference>
<protein>
    <recommendedName>
        <fullName evidence="1">isoleucine--tRNA ligase</fullName>
        <ecNumber evidence="1">6.1.1.5</ecNumber>
    </recommendedName>
</protein>
<evidence type="ECO:0000256" key="1">
    <source>
        <dbReference type="ARBA" id="ARBA00013165"/>
    </source>
</evidence>
<dbReference type="GO" id="GO:0005524">
    <property type="term" value="F:ATP binding"/>
    <property type="evidence" value="ECO:0007669"/>
    <property type="project" value="UniProtKB-KW"/>
</dbReference>
<proteinExistence type="predicted"/>
<feature type="non-terminal residue" evidence="8">
    <location>
        <position position="1"/>
    </location>
</feature>
<dbReference type="InterPro" id="IPR050081">
    <property type="entry name" value="Ile-tRNA_ligase"/>
</dbReference>
<dbReference type="InterPro" id="IPR001412">
    <property type="entry name" value="aa-tRNA-synth_I_CS"/>
</dbReference>
<evidence type="ECO:0000256" key="3">
    <source>
        <dbReference type="ARBA" id="ARBA00022741"/>
    </source>
</evidence>
<dbReference type="PRINTS" id="PR00984">
    <property type="entry name" value="TRNASYNTHILE"/>
</dbReference>
<dbReference type="PANTHER" id="PTHR42765:SF1">
    <property type="entry name" value="ISOLEUCINE--TRNA LIGASE, MITOCHONDRIAL"/>
    <property type="match status" value="1"/>
</dbReference>
<evidence type="ECO:0000256" key="4">
    <source>
        <dbReference type="ARBA" id="ARBA00022840"/>
    </source>
</evidence>
<evidence type="ECO:0000256" key="5">
    <source>
        <dbReference type="ARBA" id="ARBA00022917"/>
    </source>
</evidence>
<dbReference type="PANTHER" id="PTHR42765">
    <property type="entry name" value="SOLEUCYL-TRNA SYNTHETASE"/>
    <property type="match status" value="1"/>
</dbReference>
<organism evidence="8">
    <name type="scientific">marine sediment metagenome</name>
    <dbReference type="NCBI Taxonomy" id="412755"/>
    <lineage>
        <taxon>unclassified sequences</taxon>
        <taxon>metagenomes</taxon>
        <taxon>ecological metagenomes</taxon>
    </lineage>
</organism>
<reference evidence="8" key="1">
    <citation type="journal article" date="2014" name="Front. Microbiol.">
        <title>High frequency of phylogenetically diverse reductive dehalogenase-homologous genes in deep subseafloor sedimentary metagenomes.</title>
        <authorList>
            <person name="Kawai M."/>
            <person name="Futagami T."/>
            <person name="Toyoda A."/>
            <person name="Takaki Y."/>
            <person name="Nishi S."/>
            <person name="Hori S."/>
            <person name="Arai W."/>
            <person name="Tsubouchi T."/>
            <person name="Morono Y."/>
            <person name="Uchiyama I."/>
            <person name="Ito T."/>
            <person name="Fujiyama A."/>
            <person name="Inagaki F."/>
            <person name="Takami H."/>
        </authorList>
    </citation>
    <scope>NUCLEOTIDE SEQUENCE</scope>
    <source>
        <strain evidence="8">Expedition CK06-06</strain>
    </source>
</reference>
<dbReference type="Gene3D" id="3.40.50.620">
    <property type="entry name" value="HUPs"/>
    <property type="match status" value="1"/>
</dbReference>
<dbReference type="EMBL" id="BART01009539">
    <property type="protein sequence ID" value="GAG77686.1"/>
    <property type="molecule type" value="Genomic_DNA"/>
</dbReference>
<evidence type="ECO:0000256" key="2">
    <source>
        <dbReference type="ARBA" id="ARBA00022598"/>
    </source>
</evidence>
<dbReference type="EC" id="6.1.1.5" evidence="1"/>
<gene>
    <name evidence="8" type="ORF">S01H4_21100</name>
</gene>
<dbReference type="SUPFAM" id="SSF50677">
    <property type="entry name" value="ValRS/IleRS/LeuRS editing domain"/>
    <property type="match status" value="1"/>
</dbReference>
<evidence type="ECO:0000259" key="7">
    <source>
        <dbReference type="Pfam" id="PF00133"/>
    </source>
</evidence>
<dbReference type="InterPro" id="IPR002301">
    <property type="entry name" value="Ile-tRNA-ligase"/>
</dbReference>
<dbReference type="InterPro" id="IPR009008">
    <property type="entry name" value="Val/Leu/Ile-tRNA-synth_edit"/>
</dbReference>
<keyword evidence="4" id="KW-0067">ATP-binding</keyword>
<name>X1BZW7_9ZZZZ</name>
<keyword evidence="2" id="KW-0436">Ligase</keyword>
<dbReference type="GO" id="GO:0004822">
    <property type="term" value="F:isoleucine-tRNA ligase activity"/>
    <property type="evidence" value="ECO:0007669"/>
    <property type="project" value="UniProtKB-EC"/>
</dbReference>
<keyword evidence="6" id="KW-0030">Aminoacyl-tRNA synthetase</keyword>
<dbReference type="SUPFAM" id="SSF52374">
    <property type="entry name" value="Nucleotidylyl transferase"/>
    <property type="match status" value="1"/>
</dbReference>
<keyword evidence="3" id="KW-0547">Nucleotide-binding</keyword>
<dbReference type="InterPro" id="IPR014729">
    <property type="entry name" value="Rossmann-like_a/b/a_fold"/>
</dbReference>
<dbReference type="GO" id="GO:0006428">
    <property type="term" value="P:isoleucyl-tRNA aminoacylation"/>
    <property type="evidence" value="ECO:0007669"/>
    <property type="project" value="InterPro"/>
</dbReference>
<dbReference type="InterPro" id="IPR002300">
    <property type="entry name" value="aa-tRNA-synth_Ia"/>
</dbReference>
<sequence>KREDGEKFWRFIDGPPYTTGSIHLGTAWNKILKDYLIRYKRMRGFTVTDTPGYDTHGLPIEVQMEKELGIKNKQEILEYGVDNFVKGCKDFAFKNLKIMNEQFKRLGCYFWDWENPYITYKNSYIEGIWWTLKKAWEKGLLYQFYRPLNCCPRCATALAKHEHEYKNIKDTSLFLKIRSADMEDTYFVIWTTTPWTLVANSAIMANPIAEYAKVWIEDLKEHWILAKAAVTHLISGELGYKYKIVENIQGEELEGKKYIHPLLEEVPYQKELAKQSEKMHTVVLSEEYVSASEGVGLVHSAPGHGPEDFEVGVANNIPIFNPVDIRGVYTKEAGKFEGKGVFDANKEILDLLEKKGTLILTSEIE</sequence>
<dbReference type="GO" id="GO:0005829">
    <property type="term" value="C:cytosol"/>
    <property type="evidence" value="ECO:0007669"/>
    <property type="project" value="TreeGrafter"/>
</dbReference>
<dbReference type="AlphaFoldDB" id="X1BZW7"/>
<evidence type="ECO:0000256" key="6">
    <source>
        <dbReference type="ARBA" id="ARBA00023146"/>
    </source>
</evidence>
<accession>X1BZW7</accession>
<dbReference type="Pfam" id="PF00133">
    <property type="entry name" value="tRNA-synt_1"/>
    <property type="match status" value="1"/>
</dbReference>
<dbReference type="PROSITE" id="PS00178">
    <property type="entry name" value="AA_TRNA_LIGASE_I"/>
    <property type="match status" value="1"/>
</dbReference>
<evidence type="ECO:0000313" key="8">
    <source>
        <dbReference type="EMBL" id="GAG77686.1"/>
    </source>
</evidence>
<feature type="non-terminal residue" evidence="8">
    <location>
        <position position="365"/>
    </location>
</feature>
<dbReference type="Gene3D" id="3.90.740.10">
    <property type="entry name" value="Valyl/Leucyl/Isoleucyl-tRNA synthetase, editing domain"/>
    <property type="match status" value="1"/>
</dbReference>
<feature type="domain" description="Aminoacyl-tRNA synthetase class Ia" evidence="7">
    <location>
        <begin position="5"/>
        <end position="216"/>
    </location>
</feature>
<comment type="caution">
    <text evidence="8">The sequence shown here is derived from an EMBL/GenBank/DDBJ whole genome shotgun (WGS) entry which is preliminary data.</text>
</comment>
<keyword evidence="5" id="KW-0648">Protein biosynthesis</keyword>